<protein>
    <submittedName>
        <fullName evidence="1">Uncharacterized protein</fullName>
    </submittedName>
</protein>
<dbReference type="EMBL" id="CP073084">
    <property type="protein sequence ID" value="QUE53693.1"/>
    <property type="molecule type" value="Genomic_DNA"/>
</dbReference>
<reference evidence="1 3" key="1">
    <citation type="submission" date="2021-04" db="EMBL/GenBank/DDBJ databases">
        <title>Complete genome sequence of a novel Streptococcus species.</title>
        <authorList>
            <person name="Teng J.L.L."/>
        </authorList>
    </citation>
    <scope>NUCLEOTIDE SEQUENCE [LARGE SCALE GENOMIC DNA]</scope>
    <source>
        <strain evidence="1 3">HKU75</strain>
    </source>
</reference>
<keyword evidence="3" id="KW-1185">Reference proteome</keyword>
<accession>A0ABX7YIA9</accession>
<proteinExistence type="predicted"/>
<dbReference type="Proteomes" id="UP000677616">
    <property type="component" value="Chromosome"/>
</dbReference>
<organism evidence="1 3">
    <name type="scientific">Streptococcus oriscaviae</name>
    <dbReference type="NCBI Taxonomy" id="2781599"/>
    <lineage>
        <taxon>Bacteria</taxon>
        <taxon>Bacillati</taxon>
        <taxon>Bacillota</taxon>
        <taxon>Bacilli</taxon>
        <taxon>Lactobacillales</taxon>
        <taxon>Streptococcaceae</taxon>
        <taxon>Streptococcus</taxon>
    </lineage>
</organism>
<gene>
    <name evidence="1" type="ORF">INT76_06025</name>
    <name evidence="2" type="ORF">INT76_07590</name>
</gene>
<dbReference type="RefSeq" id="WP_212569627.1">
    <property type="nucleotide sequence ID" value="NZ_CP073084.1"/>
</dbReference>
<name>A0ABX7YIA9_9STRE</name>
<dbReference type="EMBL" id="CP073084">
    <property type="protein sequence ID" value="QUE53438.1"/>
    <property type="molecule type" value="Genomic_DNA"/>
</dbReference>
<evidence type="ECO:0000313" key="3">
    <source>
        <dbReference type="Proteomes" id="UP000677616"/>
    </source>
</evidence>
<evidence type="ECO:0000313" key="2">
    <source>
        <dbReference type="EMBL" id="QUE53693.1"/>
    </source>
</evidence>
<evidence type="ECO:0000313" key="1">
    <source>
        <dbReference type="EMBL" id="QUE53438.1"/>
    </source>
</evidence>
<sequence length="45" mass="5221">MILNTEGEHITIPKAIFDLPPEEKKKALAQLEKEMEDYHSSRQPN</sequence>